<proteinExistence type="predicted"/>
<evidence type="ECO:0000313" key="3">
    <source>
        <dbReference type="Proteomes" id="UP000285301"/>
    </source>
</evidence>
<keyword evidence="3" id="KW-1185">Reference proteome</keyword>
<dbReference type="PANTHER" id="PTHR31278">
    <property type="entry name" value="CHCHD1"/>
    <property type="match status" value="1"/>
</dbReference>
<gene>
    <name evidence="2" type="ORF">B4U79_19168</name>
</gene>
<dbReference type="SUPFAM" id="SSF47072">
    <property type="entry name" value="Cysteine alpha-hairpin motif"/>
    <property type="match status" value="1"/>
</dbReference>
<comment type="caution">
    <text evidence="2">The sequence shown here is derived from an EMBL/GenBank/DDBJ whole genome shotgun (WGS) entry which is preliminary data.</text>
</comment>
<dbReference type="STRING" id="1965070.A0A3S3NKF5"/>
<feature type="region of interest" description="Disordered" evidence="1">
    <location>
        <begin position="1"/>
        <end position="27"/>
    </location>
</feature>
<evidence type="ECO:0000256" key="1">
    <source>
        <dbReference type="SAM" id="MobiDB-lite"/>
    </source>
</evidence>
<evidence type="ECO:0000313" key="2">
    <source>
        <dbReference type="EMBL" id="RWS01133.1"/>
    </source>
</evidence>
<dbReference type="EMBL" id="NCKU01009785">
    <property type="protein sequence ID" value="RWS01133.1"/>
    <property type="molecule type" value="Genomic_DNA"/>
</dbReference>
<dbReference type="GO" id="GO:0003723">
    <property type="term" value="F:RNA binding"/>
    <property type="evidence" value="ECO:0007669"/>
    <property type="project" value="TreeGrafter"/>
</dbReference>
<dbReference type="PANTHER" id="PTHR31278:SF2">
    <property type="entry name" value="SMALL RIBOSOMAL SUBUNIT PROTEIN MS37"/>
    <property type="match status" value="1"/>
</dbReference>
<organism evidence="2 3">
    <name type="scientific">Dinothrombium tinctorium</name>
    <dbReference type="NCBI Taxonomy" id="1965070"/>
    <lineage>
        <taxon>Eukaryota</taxon>
        <taxon>Metazoa</taxon>
        <taxon>Ecdysozoa</taxon>
        <taxon>Arthropoda</taxon>
        <taxon>Chelicerata</taxon>
        <taxon>Arachnida</taxon>
        <taxon>Acari</taxon>
        <taxon>Acariformes</taxon>
        <taxon>Trombidiformes</taxon>
        <taxon>Prostigmata</taxon>
        <taxon>Anystina</taxon>
        <taxon>Parasitengona</taxon>
        <taxon>Trombidioidea</taxon>
        <taxon>Trombidiidae</taxon>
        <taxon>Dinothrombium</taxon>
    </lineage>
</organism>
<dbReference type="InterPro" id="IPR009069">
    <property type="entry name" value="Cys_alpha_HP_mot_SF"/>
</dbReference>
<dbReference type="Proteomes" id="UP000285301">
    <property type="component" value="Unassembled WGS sequence"/>
</dbReference>
<dbReference type="GO" id="GO:0005654">
    <property type="term" value="C:nucleoplasm"/>
    <property type="evidence" value="ECO:0007669"/>
    <property type="project" value="TreeGrafter"/>
</dbReference>
<dbReference type="OrthoDB" id="5825849at2759"/>
<accession>A0A3S3NKF5</accession>
<sequence length="130" mass="15108">MWNGVLTPSFGAQPTAAKNPQKPEEVKWKEVRPLKLRNTVTMRGTQDSNVVCISEMMNLFQCLEGNEFVEDNCVKETEAFRNCYQSYLNLKRSRRMMADPKEPVPGSKKFTKDQLNTLLQRYPQTYPKDK</sequence>
<dbReference type="InterPro" id="IPR033620">
    <property type="entry name" value="Ribosomal_mS37_met"/>
</dbReference>
<dbReference type="AlphaFoldDB" id="A0A3S3NKF5"/>
<name>A0A3S3NKF5_9ACAR</name>
<reference evidence="2 3" key="1">
    <citation type="journal article" date="2018" name="Gigascience">
        <title>Genomes of trombidid mites reveal novel predicted allergens and laterally-transferred genes associated with secondary metabolism.</title>
        <authorList>
            <person name="Dong X."/>
            <person name="Chaisiri K."/>
            <person name="Xia D."/>
            <person name="Armstrong S.D."/>
            <person name="Fang Y."/>
            <person name="Donnelly M.J."/>
            <person name="Kadowaki T."/>
            <person name="McGarry J.W."/>
            <person name="Darby A.C."/>
            <person name="Makepeace B.L."/>
        </authorList>
    </citation>
    <scope>NUCLEOTIDE SEQUENCE [LARGE SCALE GENOMIC DNA]</scope>
    <source>
        <strain evidence="2">UoL-WK</strain>
    </source>
</reference>
<dbReference type="GO" id="GO:0032543">
    <property type="term" value="P:mitochondrial translation"/>
    <property type="evidence" value="ECO:0007669"/>
    <property type="project" value="InterPro"/>
</dbReference>
<dbReference type="GO" id="GO:0005761">
    <property type="term" value="C:mitochondrial ribosome"/>
    <property type="evidence" value="ECO:0007669"/>
    <property type="project" value="InterPro"/>
</dbReference>
<protein>
    <submittedName>
        <fullName evidence="2">Coiled-coil-helix-coiled-coil-helix domain-containing protein 1-like protein</fullName>
    </submittedName>
</protein>